<name>A0A484G177_COLOR</name>
<keyword evidence="5" id="KW-1185">Reference proteome</keyword>
<dbReference type="Pfam" id="PF24809">
    <property type="entry name" value="DUF7708"/>
    <property type="match status" value="1"/>
</dbReference>
<gene>
    <name evidence="4" type="ORF">Cob_v003428</name>
</gene>
<evidence type="ECO:0000313" key="5">
    <source>
        <dbReference type="Proteomes" id="UP000014480"/>
    </source>
</evidence>
<comment type="caution">
    <text evidence="4">The sequence shown here is derived from an EMBL/GenBank/DDBJ whole genome shotgun (WGS) entry which is preliminary data.</text>
</comment>
<feature type="domain" description="Nephrocystin 3-like N-terminal" evidence="3">
    <location>
        <begin position="262"/>
        <end position="355"/>
    </location>
</feature>
<dbReference type="PANTHER" id="PTHR10039">
    <property type="entry name" value="AMELOGENIN"/>
    <property type="match status" value="1"/>
</dbReference>
<protein>
    <submittedName>
        <fullName evidence="4">Uncharacterized protein</fullName>
    </submittedName>
</protein>
<dbReference type="InterPro" id="IPR056125">
    <property type="entry name" value="DUF7708"/>
</dbReference>
<dbReference type="InterPro" id="IPR056884">
    <property type="entry name" value="NPHP3-like_N"/>
</dbReference>
<dbReference type="SUPFAM" id="SSF52540">
    <property type="entry name" value="P-loop containing nucleoside triphosphate hydrolases"/>
    <property type="match status" value="1"/>
</dbReference>
<evidence type="ECO:0000256" key="1">
    <source>
        <dbReference type="ARBA" id="ARBA00022737"/>
    </source>
</evidence>
<dbReference type="PANTHER" id="PTHR10039:SF14">
    <property type="entry name" value="NACHT DOMAIN-CONTAINING PROTEIN"/>
    <property type="match status" value="1"/>
</dbReference>
<dbReference type="Proteomes" id="UP000014480">
    <property type="component" value="Unassembled WGS sequence"/>
</dbReference>
<dbReference type="InterPro" id="IPR027417">
    <property type="entry name" value="P-loop_NTPase"/>
</dbReference>
<keyword evidence="1" id="KW-0677">Repeat</keyword>
<evidence type="ECO:0000313" key="4">
    <source>
        <dbReference type="EMBL" id="TDZ24409.1"/>
    </source>
</evidence>
<reference evidence="5" key="2">
    <citation type="journal article" date="2019" name="Mol. Plant Microbe Interact.">
        <title>Genome sequence resources for four phytopathogenic fungi from the Colletotrichum orbiculare species complex.</title>
        <authorList>
            <person name="Gan P."/>
            <person name="Tsushima A."/>
            <person name="Narusaka M."/>
            <person name="Narusaka Y."/>
            <person name="Takano Y."/>
            <person name="Kubo Y."/>
            <person name="Shirasu K."/>
        </authorList>
    </citation>
    <scope>GENOME REANNOTATION</scope>
    <source>
        <strain evidence="5">104-T / ATCC 96160 / CBS 514.97 / LARS 414 / MAFF 240422</strain>
    </source>
</reference>
<organism evidence="4 5">
    <name type="scientific">Colletotrichum orbiculare (strain 104-T / ATCC 96160 / CBS 514.97 / LARS 414 / MAFF 240422)</name>
    <name type="common">Cucumber anthracnose fungus</name>
    <name type="synonym">Colletotrichum lagenarium</name>
    <dbReference type="NCBI Taxonomy" id="1213857"/>
    <lineage>
        <taxon>Eukaryota</taxon>
        <taxon>Fungi</taxon>
        <taxon>Dikarya</taxon>
        <taxon>Ascomycota</taxon>
        <taxon>Pezizomycotina</taxon>
        <taxon>Sordariomycetes</taxon>
        <taxon>Hypocreomycetidae</taxon>
        <taxon>Glomerellales</taxon>
        <taxon>Glomerellaceae</taxon>
        <taxon>Colletotrichum</taxon>
        <taxon>Colletotrichum orbiculare species complex</taxon>
    </lineage>
</organism>
<dbReference type="OrthoDB" id="4844626at2759"/>
<reference evidence="5" key="1">
    <citation type="journal article" date="2013" name="New Phytol.">
        <title>Comparative genomic and transcriptomic analyses reveal the hemibiotrophic stage shift of Colletotrichum fungi.</title>
        <authorList>
            <person name="Gan P."/>
            <person name="Ikeda K."/>
            <person name="Irieda H."/>
            <person name="Narusaka M."/>
            <person name="O'Connell R.J."/>
            <person name="Narusaka Y."/>
            <person name="Takano Y."/>
            <person name="Kubo Y."/>
            <person name="Shirasu K."/>
        </authorList>
    </citation>
    <scope>NUCLEOTIDE SEQUENCE [LARGE SCALE GENOMIC DNA]</scope>
    <source>
        <strain evidence="5">104-T / ATCC 96160 / CBS 514.97 / LARS 414 / MAFF 240422</strain>
    </source>
</reference>
<dbReference type="Gene3D" id="3.40.50.300">
    <property type="entry name" value="P-loop containing nucleotide triphosphate hydrolases"/>
    <property type="match status" value="1"/>
</dbReference>
<sequence>MSSSASKRSGFERAAERFKESLPKKLADDFVITTLESLKNEIKSIQKEHGAQGKLRNIQRASKFVEAAAQLGQVIEVFVNASEFVCFIWGPMKFLLGMAKTHIDCFDKLLEAYSQIGSAIPGLVAYTGTFQQHSTLYQILEDYYDDVLQFHLEAVQVFNRSKWSKAFHATWKTFNSQIGPILQSMQSRRELLESEKISASLYEIHSIRETIKELREEQTKQAIEAAQEQHRSRLKRLVEKLKAPDFCVDQEFSTENRQLTKTGEWIFKDSKYLAWHDVNQSEHSVLYLNGIPGAGKTTLVSAIVEKLLGENNLRASMSNSVSYFYFKQGTSDKSSHNSFLRAVLAQLLDQSTMVSQSGAKGMFLYARVVMENLLDQTRLTGLKREIQPNVFPAGINFAYERVVQRVLLTAPQPKRDEAAQLLGFIITARRDLRWREIQSFCCIKPATASVNYDDRLFVDSKQLCGSLVDTHHNDGCHGASESVIRMVHETAKRYLVERGLINESLANCRILNFCTEYLASTPFSMCLKPSVIAHHARSGYYGLQDYAIQYWYDHACLYANSTDAEGDCGQEQTLSLLANFLEEYALDVATFDTSPTKGLLEFVASDDRDRASHLNLEQRTFSIRDEIESLKLEDTEREVFNFLL</sequence>
<feature type="domain" description="DUF7708" evidence="2">
    <location>
        <begin position="62"/>
        <end position="200"/>
    </location>
</feature>
<proteinExistence type="predicted"/>
<evidence type="ECO:0000259" key="3">
    <source>
        <dbReference type="Pfam" id="PF24883"/>
    </source>
</evidence>
<dbReference type="EMBL" id="AMCV02000005">
    <property type="protein sequence ID" value="TDZ24409.1"/>
    <property type="molecule type" value="Genomic_DNA"/>
</dbReference>
<accession>A0A484G177</accession>
<evidence type="ECO:0000259" key="2">
    <source>
        <dbReference type="Pfam" id="PF24809"/>
    </source>
</evidence>
<dbReference type="Pfam" id="PF24883">
    <property type="entry name" value="NPHP3_N"/>
    <property type="match status" value="1"/>
</dbReference>
<dbReference type="STRING" id="1213857.A0A484G177"/>
<dbReference type="AlphaFoldDB" id="A0A484G177"/>